<dbReference type="AlphaFoldDB" id="A0A2R8BWL7"/>
<reference evidence="1 2" key="1">
    <citation type="submission" date="2018-03" db="EMBL/GenBank/DDBJ databases">
        <authorList>
            <person name="Keele B.F."/>
        </authorList>
    </citation>
    <scope>NUCLEOTIDE SEQUENCE [LARGE SCALE GENOMIC DNA]</scope>
    <source>
        <strain evidence="1 2">CECT 8504</strain>
    </source>
</reference>
<proteinExistence type="predicted"/>
<protein>
    <submittedName>
        <fullName evidence="1">Uncharacterized protein</fullName>
    </submittedName>
</protein>
<organism evidence="1 2">
    <name type="scientific">Palleronia abyssalis</name>
    <dbReference type="NCBI Taxonomy" id="1501240"/>
    <lineage>
        <taxon>Bacteria</taxon>
        <taxon>Pseudomonadati</taxon>
        <taxon>Pseudomonadota</taxon>
        <taxon>Alphaproteobacteria</taxon>
        <taxon>Rhodobacterales</taxon>
        <taxon>Roseobacteraceae</taxon>
        <taxon>Palleronia</taxon>
    </lineage>
</organism>
<dbReference type="OrthoDB" id="1373715at2"/>
<accession>A0A2R8BWL7</accession>
<dbReference type="RefSeq" id="WP_108894369.1">
    <property type="nucleotide sequence ID" value="NZ_ONZF01000004.1"/>
</dbReference>
<gene>
    <name evidence="1" type="ORF">PAA8504_02394</name>
</gene>
<keyword evidence="2" id="KW-1185">Reference proteome</keyword>
<sequence length="405" mass="43979">MQDAFIEERYNEIMMQVQRGANVQARVEQMNVGWRNYIMDAMGLDPETFQAAQGTLGLQTDDSSGLFLMADSVPPYSAMAFFDASGSGTRYNAYGSFLNCLLPSTAAGMKKALGPMYAEWKIFAKTNATKYATVEQMFDAFAMGNLDPTMAKAGRQVLAQAANDPLSNAFRDYANPNFQTTFVNDANQPFGLPSYTGTISNANKAIANGQSVDIDFSTNSMDTKSTSTIVSGGASGMYEIFFGGANGEYSASDEKASQSAFSIKGRIGSYATMPTQAAGWYNGSMVTHGYNAKDDFNVWDAESNSGDWYTFFNEKTGSLARRVSQIVLVTDLELTVTSEASYSQSEFEQIKTEAQFGVWPFFSAKASGTHTSSYQLNADGSLSYHYTLPKGKTAIWGVTVQPAPQ</sequence>
<dbReference type="EMBL" id="ONZF01000004">
    <property type="protein sequence ID" value="SPJ24561.1"/>
    <property type="molecule type" value="Genomic_DNA"/>
</dbReference>
<evidence type="ECO:0000313" key="1">
    <source>
        <dbReference type="EMBL" id="SPJ24561.1"/>
    </source>
</evidence>
<name>A0A2R8BWL7_9RHOB</name>
<evidence type="ECO:0000313" key="2">
    <source>
        <dbReference type="Proteomes" id="UP000244912"/>
    </source>
</evidence>
<dbReference type="Proteomes" id="UP000244912">
    <property type="component" value="Unassembled WGS sequence"/>
</dbReference>